<feature type="compositionally biased region" description="Polar residues" evidence="1">
    <location>
        <begin position="366"/>
        <end position="379"/>
    </location>
</feature>
<name>A0A2N9H384_FAGSY</name>
<feature type="region of interest" description="Disordered" evidence="1">
    <location>
        <begin position="340"/>
        <end position="386"/>
    </location>
</feature>
<evidence type="ECO:0000256" key="1">
    <source>
        <dbReference type="SAM" id="MobiDB-lite"/>
    </source>
</evidence>
<reference evidence="2" key="1">
    <citation type="submission" date="2018-02" db="EMBL/GenBank/DDBJ databases">
        <authorList>
            <person name="Cohen D.B."/>
            <person name="Kent A.D."/>
        </authorList>
    </citation>
    <scope>NUCLEOTIDE SEQUENCE</scope>
</reference>
<dbReference type="EMBL" id="OIVN01002778">
    <property type="protein sequence ID" value="SPD06325.1"/>
    <property type="molecule type" value="Genomic_DNA"/>
</dbReference>
<sequence>MGHAGISSESSRRPLSNGIKFALNRSSDERSYGSRKSGYRSCFRALFPVKIPIKRGMLSANREFHDVAGDFDVLGTVGKLALPTFCKVPDLRKSELGLVRYGSREQRPPEVFLVRLRAVFRSGFRLDPDKILAIREFHVVHECVFFPTHPGLWINLLRVRKTLRASVATSLPMSDFGNLGIVGKLVLPTFPKVQALHRGELGFARYDPANGGRWNVPYAKGFDHNFLVSRPFSTRKVRNRSSHTFSHNWSRGGQFDPVFGLVNGPVKPWSNLVNLVNLGQTWSNLVKALQTLGNVSRTSFQGFLGTVGPSRVGNGSVKPRSNFGFVGSCGLDPGRPALRAGTRENPVGKNGVMTPGSIAPKKSNKHIPSTTWTRSQSTGHLKKRENTQGPVTISKLVIEGNEEEKAKATLERNKGFEAFTESFKEKMELMQKALQKTQGVDDYLATMGGISKEADLQLPPKFSIPEADRFAGVRVGVLLIAPDGVHIPLSAKLNFVATNNVAEYEHA</sequence>
<accession>A0A2N9H384</accession>
<evidence type="ECO:0000313" key="2">
    <source>
        <dbReference type="EMBL" id="SPD06325.1"/>
    </source>
</evidence>
<organism evidence="2">
    <name type="scientific">Fagus sylvatica</name>
    <name type="common">Beechnut</name>
    <dbReference type="NCBI Taxonomy" id="28930"/>
    <lineage>
        <taxon>Eukaryota</taxon>
        <taxon>Viridiplantae</taxon>
        <taxon>Streptophyta</taxon>
        <taxon>Embryophyta</taxon>
        <taxon>Tracheophyta</taxon>
        <taxon>Spermatophyta</taxon>
        <taxon>Magnoliopsida</taxon>
        <taxon>eudicotyledons</taxon>
        <taxon>Gunneridae</taxon>
        <taxon>Pentapetalae</taxon>
        <taxon>rosids</taxon>
        <taxon>fabids</taxon>
        <taxon>Fagales</taxon>
        <taxon>Fagaceae</taxon>
        <taxon>Fagus</taxon>
    </lineage>
</organism>
<protein>
    <submittedName>
        <fullName evidence="2">Uncharacterized protein</fullName>
    </submittedName>
</protein>
<proteinExistence type="predicted"/>
<dbReference type="AlphaFoldDB" id="A0A2N9H384"/>
<gene>
    <name evidence="2" type="ORF">FSB_LOCUS34207</name>
</gene>